<dbReference type="RefSeq" id="WP_014699223.1">
    <property type="nucleotide sequence ID" value="NC_017845.1"/>
</dbReference>
<dbReference type="InterPro" id="IPR006533">
    <property type="entry name" value="T6SS_Vgr_RhsGE"/>
</dbReference>
<dbReference type="STRING" id="1905730.W5S_1468"/>
<evidence type="ECO:0000259" key="3">
    <source>
        <dbReference type="Pfam" id="PF22178"/>
    </source>
</evidence>
<dbReference type="InterPro" id="IPR006531">
    <property type="entry name" value="Gp5/Vgr_OB"/>
</dbReference>
<dbReference type="PANTHER" id="PTHR32305:SF11">
    <property type="entry name" value="TYPE VI SECRETION SYSTEM SPIKE PROTEIN VGRG3"/>
    <property type="match status" value="1"/>
</dbReference>
<dbReference type="InterPro" id="IPR054030">
    <property type="entry name" value="Gp5_Vgr_C"/>
</dbReference>
<dbReference type="Gene3D" id="4.10.220.110">
    <property type="match status" value="1"/>
</dbReference>
<accession>A0A0H3I0I2</accession>
<evidence type="ECO:0000313" key="5">
    <source>
        <dbReference type="Proteomes" id="UP000008044"/>
    </source>
</evidence>
<dbReference type="InterPro" id="IPR017847">
    <property type="entry name" value="T6SS_RhsGE_Vgr_subset"/>
</dbReference>
<dbReference type="InterPro" id="IPR050708">
    <property type="entry name" value="T6SS_VgrG/RHS"/>
</dbReference>
<protein>
    <submittedName>
        <fullName evidence="4">VgrG protein</fullName>
    </submittedName>
</protein>
<dbReference type="Pfam" id="PF22178">
    <property type="entry name" value="Gp5_trimer_C"/>
    <property type="match status" value="1"/>
</dbReference>
<dbReference type="SUPFAM" id="SSF69255">
    <property type="entry name" value="gp5 N-terminal domain-like"/>
    <property type="match status" value="1"/>
</dbReference>
<dbReference type="Gene3D" id="2.30.110.50">
    <property type="match status" value="1"/>
</dbReference>
<comment type="similarity">
    <text evidence="1">Belongs to the VgrG protein family.</text>
</comment>
<dbReference type="PANTHER" id="PTHR32305">
    <property type="match status" value="1"/>
</dbReference>
<dbReference type="AlphaFoldDB" id="A0A0H3I0I2"/>
<feature type="domain" description="Gp5/Type VI secretion system Vgr C-terminal trimerisation" evidence="3">
    <location>
        <begin position="470"/>
        <end position="568"/>
    </location>
</feature>
<dbReference type="Pfam" id="PF04717">
    <property type="entry name" value="Phage_base_V"/>
    <property type="match status" value="1"/>
</dbReference>
<reference evidence="4 5" key="1">
    <citation type="journal article" date="2012" name="J. Bacteriol.">
        <title>Genome sequence of Pectobacterium sp. strain SCC3193.</title>
        <authorList>
            <person name="Koskinen J.P."/>
            <person name="Laine P."/>
            <person name="Niemi O."/>
            <person name="Nykyri J."/>
            <person name="Harjunpaa H."/>
            <person name="Auvinen P."/>
            <person name="Paulin L."/>
            <person name="Pirhonen M."/>
            <person name="Palva T."/>
            <person name="Holm L."/>
        </authorList>
    </citation>
    <scope>NUCLEOTIDE SEQUENCE [LARGE SCALE GENOMIC DNA]</scope>
    <source>
        <strain evidence="4 5">SCC3193</strain>
    </source>
</reference>
<dbReference type="InterPro" id="IPR037026">
    <property type="entry name" value="Vgr_OB-fold_dom_sf"/>
</dbReference>
<dbReference type="SUPFAM" id="SSF69279">
    <property type="entry name" value="Phage tail proteins"/>
    <property type="match status" value="2"/>
</dbReference>
<dbReference type="Gene3D" id="3.55.50.10">
    <property type="entry name" value="Baseplate protein-like domains"/>
    <property type="match status" value="1"/>
</dbReference>
<dbReference type="EMBL" id="CP003415">
    <property type="protein sequence ID" value="AFI89562.1"/>
    <property type="molecule type" value="Genomic_DNA"/>
</dbReference>
<dbReference type="SUPFAM" id="SSF69349">
    <property type="entry name" value="Phage fibre proteins"/>
    <property type="match status" value="1"/>
</dbReference>
<feature type="domain" description="Gp5/Type VI secretion system Vgr protein OB-fold" evidence="2">
    <location>
        <begin position="385"/>
        <end position="450"/>
    </location>
</feature>
<dbReference type="NCBIfam" id="TIGR03361">
    <property type="entry name" value="VI_Rhs_Vgr"/>
    <property type="match status" value="1"/>
</dbReference>
<dbReference type="NCBIfam" id="TIGR01646">
    <property type="entry name" value="vgr_GE"/>
    <property type="match status" value="1"/>
</dbReference>
<evidence type="ECO:0000313" key="4">
    <source>
        <dbReference type="EMBL" id="AFI89562.1"/>
    </source>
</evidence>
<gene>
    <name evidence="4" type="ordered locus">W5S_1468</name>
</gene>
<dbReference type="HOGENOM" id="CLU_004121_7_2_6"/>
<dbReference type="eggNOG" id="COG3501">
    <property type="taxonomic scope" value="Bacteria"/>
</dbReference>
<evidence type="ECO:0000256" key="1">
    <source>
        <dbReference type="ARBA" id="ARBA00005558"/>
    </source>
</evidence>
<dbReference type="Pfam" id="PF05954">
    <property type="entry name" value="Phage_GPD"/>
    <property type="match status" value="1"/>
</dbReference>
<dbReference type="Gene3D" id="2.40.50.230">
    <property type="entry name" value="Gp5 N-terminal domain"/>
    <property type="match status" value="1"/>
</dbReference>
<dbReference type="PATRIC" id="fig|1166016.3.peg.1489"/>
<sequence length="616" mass="67379">MANSTGLQFTVKVGALPESTFAVVDFQLSEALNQPFSLSLNLASPVPGIDFGAVLDQPCELLVWYEGELKRRVSGIVSAFAQGDTGFRRTRYQAEVRPALWRLGLRTNARIFQAQKPEAIIGTLLEESGITDYAFALRHDHAPREYCVQYRESDLAFVARLAAEEGLYFFHEFEAGKHRVVFADDAGALGKGPELFFNLATQGLSEGEYVRRFRYAEAVSTAEVALKDYSFKTPAYGLLHSKMSGELANQRESYQHYDYPGRFKQDPSGKAFTGYRLDALRAGAMTGSGESNAAMLMPGSSFTLTEHPNPTLNSGWQLVVITHSGQQPQALEEESGGEPTTYSNSFEVISAKSTWRADLPYKPMVDGPQIATVVGPAGEEIYCDEYGRIKLQFPWDRYGASDDQSSCWVRVSQGWAGGQYGLIAIPRIGHEVIVSFLEGDPDQPIVTGRTFHATNPSPYPLPANKTRTSLRTSTHKGAGFNELRFEDQAGQEEVFIHAQKDMNTVVLNNRSTTVTADHTENVGGNQAVSVIKDQSTEIQGQQTIAISGSRSTVVGDATATEDVHDSLQVKNNILIQSKQGGILIANGIGFFSISDKGDITIKGNTVTINGNRIDLN</sequence>
<name>A0A0H3I0I2_PECPM</name>
<dbReference type="KEGG" id="pec:W5S_1468"/>
<dbReference type="Proteomes" id="UP000008044">
    <property type="component" value="Chromosome"/>
</dbReference>
<proteinExistence type="inferred from homology"/>
<evidence type="ECO:0000259" key="2">
    <source>
        <dbReference type="Pfam" id="PF04717"/>
    </source>
</evidence>
<organism evidence="4 5">
    <name type="scientific">Pectobacterium parmentieri</name>
    <dbReference type="NCBI Taxonomy" id="1905730"/>
    <lineage>
        <taxon>Bacteria</taxon>
        <taxon>Pseudomonadati</taxon>
        <taxon>Pseudomonadota</taxon>
        <taxon>Gammaproteobacteria</taxon>
        <taxon>Enterobacterales</taxon>
        <taxon>Pectobacteriaceae</taxon>
        <taxon>Pectobacterium</taxon>
    </lineage>
</organism>